<dbReference type="PANTHER" id="PTHR47214">
    <property type="entry name" value="PROTEIN ROUGH SHEATH 2 HOMOLOG"/>
    <property type="match status" value="1"/>
</dbReference>
<feature type="coiled-coil region" evidence="1">
    <location>
        <begin position="53"/>
        <end position="80"/>
    </location>
</feature>
<evidence type="ECO:0000256" key="1">
    <source>
        <dbReference type="SAM" id="Coils"/>
    </source>
</evidence>
<sequence>MHTLSSSMDNTSLVLLLSECFQQLEEGHRTWATYKKESAWGLKRLELPLEEKSRRSQEKMEEVEANINVLREEQRSTLERVEVEY</sequence>
<keyword evidence="3" id="KW-1185">Reference proteome</keyword>
<keyword evidence="1" id="KW-0175">Coiled coil</keyword>
<dbReference type="EMBL" id="JAXQNO010000011">
    <property type="protein sequence ID" value="KAK4787975.1"/>
    <property type="molecule type" value="Genomic_DNA"/>
</dbReference>
<dbReference type="Proteomes" id="UP001346149">
    <property type="component" value="Unassembled WGS sequence"/>
</dbReference>
<dbReference type="AlphaFoldDB" id="A0AAN7LWU3"/>
<comment type="caution">
    <text evidence="2">The sequence shown here is derived from an EMBL/GenBank/DDBJ whole genome shotgun (WGS) entry which is preliminary data.</text>
</comment>
<gene>
    <name evidence="2" type="ORF">SAY86_019294</name>
</gene>
<dbReference type="InterPro" id="IPR052844">
    <property type="entry name" value="Leaf_Dev_Regulator"/>
</dbReference>
<protein>
    <submittedName>
        <fullName evidence="2">Uncharacterized protein</fullName>
    </submittedName>
</protein>
<accession>A0AAN7LWU3</accession>
<evidence type="ECO:0000313" key="2">
    <source>
        <dbReference type="EMBL" id="KAK4787975.1"/>
    </source>
</evidence>
<reference evidence="2 3" key="1">
    <citation type="journal article" date="2023" name="Hortic Res">
        <title>Pangenome of water caltrop reveals structural variations and asymmetric subgenome divergence after allopolyploidization.</title>
        <authorList>
            <person name="Zhang X."/>
            <person name="Chen Y."/>
            <person name="Wang L."/>
            <person name="Yuan Y."/>
            <person name="Fang M."/>
            <person name="Shi L."/>
            <person name="Lu R."/>
            <person name="Comes H.P."/>
            <person name="Ma Y."/>
            <person name="Chen Y."/>
            <person name="Huang G."/>
            <person name="Zhou Y."/>
            <person name="Zheng Z."/>
            <person name="Qiu Y."/>
        </authorList>
    </citation>
    <scope>NUCLEOTIDE SEQUENCE [LARGE SCALE GENOMIC DNA]</scope>
    <source>
        <strain evidence="2">F231</strain>
    </source>
</reference>
<dbReference type="PANTHER" id="PTHR47214:SF3">
    <property type="entry name" value="TRANSCRIPTION FACTOR AS1"/>
    <property type="match status" value="1"/>
</dbReference>
<organism evidence="2 3">
    <name type="scientific">Trapa natans</name>
    <name type="common">Water chestnut</name>
    <dbReference type="NCBI Taxonomy" id="22666"/>
    <lineage>
        <taxon>Eukaryota</taxon>
        <taxon>Viridiplantae</taxon>
        <taxon>Streptophyta</taxon>
        <taxon>Embryophyta</taxon>
        <taxon>Tracheophyta</taxon>
        <taxon>Spermatophyta</taxon>
        <taxon>Magnoliopsida</taxon>
        <taxon>eudicotyledons</taxon>
        <taxon>Gunneridae</taxon>
        <taxon>Pentapetalae</taxon>
        <taxon>rosids</taxon>
        <taxon>malvids</taxon>
        <taxon>Myrtales</taxon>
        <taxon>Lythraceae</taxon>
        <taxon>Trapa</taxon>
    </lineage>
</organism>
<name>A0AAN7LWU3_TRANT</name>
<proteinExistence type="predicted"/>
<evidence type="ECO:0000313" key="3">
    <source>
        <dbReference type="Proteomes" id="UP001346149"/>
    </source>
</evidence>